<gene>
    <name evidence="1" type="ORF">Thert_03098</name>
</gene>
<name>A0A223I2B5_THETR</name>
<reference evidence="1 2" key="1">
    <citation type="submission" date="2016-08" db="EMBL/GenBank/DDBJ databases">
        <title>A novel genetic cassette of butanologenic Thermoanaerobacterium thermosaccharolyticum that directly convert cellulose to butanol.</title>
        <authorList>
            <person name="Li T."/>
            <person name="He J."/>
        </authorList>
    </citation>
    <scope>NUCLEOTIDE SEQUENCE [LARGE SCALE GENOMIC DNA]</scope>
    <source>
        <strain evidence="1 2">TG57</strain>
    </source>
</reference>
<proteinExistence type="predicted"/>
<accession>A0A223I2B5</accession>
<dbReference type="Proteomes" id="UP000214975">
    <property type="component" value="Chromosome"/>
</dbReference>
<evidence type="ECO:0000313" key="2">
    <source>
        <dbReference type="Proteomes" id="UP000214975"/>
    </source>
</evidence>
<dbReference type="AlphaFoldDB" id="A0A223I2B5"/>
<sequence length="40" mass="4758">MKKYKIKKTNKKFKRSKLNTEICENYYVTNDVKGDGRGET</sequence>
<dbReference type="EMBL" id="CP016893">
    <property type="protein sequence ID" value="AST58871.1"/>
    <property type="molecule type" value="Genomic_DNA"/>
</dbReference>
<protein>
    <submittedName>
        <fullName evidence="1">Uncharacterized protein</fullName>
    </submittedName>
</protein>
<evidence type="ECO:0000313" key="1">
    <source>
        <dbReference type="EMBL" id="AST58871.1"/>
    </source>
</evidence>
<organism evidence="1 2">
    <name type="scientific">Thermoanaerobacterium thermosaccharolyticum</name>
    <name type="common">Clostridium thermosaccharolyticum</name>
    <dbReference type="NCBI Taxonomy" id="1517"/>
    <lineage>
        <taxon>Bacteria</taxon>
        <taxon>Bacillati</taxon>
        <taxon>Bacillota</taxon>
        <taxon>Clostridia</taxon>
        <taxon>Thermoanaerobacterales</taxon>
        <taxon>Thermoanaerobacteraceae</taxon>
        <taxon>Thermoanaerobacterium</taxon>
    </lineage>
</organism>